<evidence type="ECO:0000313" key="2">
    <source>
        <dbReference type="EMBL" id="NYD37128.1"/>
    </source>
</evidence>
<name>A0A7Y9DX28_9PSEU</name>
<dbReference type="SUPFAM" id="SSF53474">
    <property type="entry name" value="alpha/beta-Hydrolases"/>
    <property type="match status" value="1"/>
</dbReference>
<dbReference type="GO" id="GO:0016020">
    <property type="term" value="C:membrane"/>
    <property type="evidence" value="ECO:0007669"/>
    <property type="project" value="TreeGrafter"/>
</dbReference>
<dbReference type="AlphaFoldDB" id="A0A7Y9DX28"/>
<protein>
    <submittedName>
        <fullName evidence="2">Pimeloyl-ACP methyl ester carboxylesterase</fullName>
    </submittedName>
</protein>
<dbReference type="PANTHER" id="PTHR43798">
    <property type="entry name" value="MONOACYLGLYCEROL LIPASE"/>
    <property type="match status" value="1"/>
</dbReference>
<dbReference type="EMBL" id="JACCBN010000001">
    <property type="protein sequence ID" value="NYD37128.1"/>
    <property type="molecule type" value="Genomic_DNA"/>
</dbReference>
<organism evidence="2 3">
    <name type="scientific">Actinomycetospora corticicola</name>
    <dbReference type="NCBI Taxonomy" id="663602"/>
    <lineage>
        <taxon>Bacteria</taxon>
        <taxon>Bacillati</taxon>
        <taxon>Actinomycetota</taxon>
        <taxon>Actinomycetes</taxon>
        <taxon>Pseudonocardiales</taxon>
        <taxon>Pseudonocardiaceae</taxon>
        <taxon>Actinomycetospora</taxon>
    </lineage>
</organism>
<feature type="domain" description="AB hydrolase-1" evidence="1">
    <location>
        <begin position="22"/>
        <end position="240"/>
    </location>
</feature>
<dbReference type="PANTHER" id="PTHR43798:SF33">
    <property type="entry name" value="HYDROLASE, PUTATIVE (AFU_ORTHOLOGUE AFUA_2G14860)-RELATED"/>
    <property type="match status" value="1"/>
</dbReference>
<dbReference type="RefSeq" id="WP_179794712.1">
    <property type="nucleotide sequence ID" value="NZ_BAABHP010000014.1"/>
</dbReference>
<dbReference type="GO" id="GO:0003824">
    <property type="term" value="F:catalytic activity"/>
    <property type="evidence" value="ECO:0007669"/>
    <property type="project" value="UniProtKB-ARBA"/>
</dbReference>
<dbReference type="InterPro" id="IPR029058">
    <property type="entry name" value="AB_hydrolase_fold"/>
</dbReference>
<proteinExistence type="predicted"/>
<dbReference type="Proteomes" id="UP000535890">
    <property type="component" value="Unassembled WGS sequence"/>
</dbReference>
<keyword evidence="3" id="KW-1185">Reference proteome</keyword>
<comment type="caution">
    <text evidence="2">The sequence shown here is derived from an EMBL/GenBank/DDBJ whole genome shotgun (WGS) entry which is preliminary data.</text>
</comment>
<dbReference type="InterPro" id="IPR000073">
    <property type="entry name" value="AB_hydrolase_1"/>
</dbReference>
<gene>
    <name evidence="2" type="ORF">BJ983_003230</name>
</gene>
<evidence type="ECO:0000259" key="1">
    <source>
        <dbReference type="Pfam" id="PF00561"/>
    </source>
</evidence>
<evidence type="ECO:0000313" key="3">
    <source>
        <dbReference type="Proteomes" id="UP000535890"/>
    </source>
</evidence>
<dbReference type="Gene3D" id="3.40.50.1820">
    <property type="entry name" value="alpha/beta hydrolase"/>
    <property type="match status" value="1"/>
</dbReference>
<dbReference type="Pfam" id="PF00561">
    <property type="entry name" value="Abhydrolase_1"/>
    <property type="match status" value="1"/>
</dbReference>
<sequence>MSDTAVVLGGARTRVVDEGVGPVVVLVHATPFDLDYWSGLAFLLRGERRVVRYDLRGHGAATDAPVPDTGRLVADLAELLDRLDLGSVHLVGHSLGATVVQCYALRYPERVRRLSLLAPRASPSTLFANLAEALRRDEAVADITINRWFTPPQLARNGSAVQYARTRVQATPVGAWADGLARLAETDVLAGLSRLTMPAEVVVGEDDHGAKPEHGRVIADALPTASFHLVPRARSLLALEHPEIVAPLLR</sequence>
<dbReference type="InterPro" id="IPR050266">
    <property type="entry name" value="AB_hydrolase_sf"/>
</dbReference>
<accession>A0A7Y9DX28</accession>
<dbReference type="PRINTS" id="PR00111">
    <property type="entry name" value="ABHYDROLASE"/>
</dbReference>
<reference evidence="2 3" key="1">
    <citation type="submission" date="2020-07" db="EMBL/GenBank/DDBJ databases">
        <title>Sequencing the genomes of 1000 actinobacteria strains.</title>
        <authorList>
            <person name="Klenk H.-P."/>
        </authorList>
    </citation>
    <scope>NUCLEOTIDE SEQUENCE [LARGE SCALE GENOMIC DNA]</scope>
    <source>
        <strain evidence="2 3">DSM 45772</strain>
    </source>
</reference>